<dbReference type="EnsemblMetazoa" id="GPPI042186-RA">
    <property type="protein sequence ID" value="GPPI042186-PA"/>
    <property type="gene ID" value="GPPI042186"/>
</dbReference>
<keyword evidence="7 8" id="KW-0807">Transducer</keyword>
<keyword evidence="5 8" id="KW-0472">Membrane</keyword>
<dbReference type="Pfam" id="PF08395">
    <property type="entry name" value="7tm_7"/>
    <property type="match status" value="1"/>
</dbReference>
<evidence type="ECO:0000256" key="1">
    <source>
        <dbReference type="ARBA" id="ARBA00004651"/>
    </source>
</evidence>
<evidence type="ECO:0000313" key="9">
    <source>
        <dbReference type="EnsemblMetazoa" id="GPPI042186-PA"/>
    </source>
</evidence>
<dbReference type="GO" id="GO:0043025">
    <property type="term" value="C:neuronal cell body"/>
    <property type="evidence" value="ECO:0007669"/>
    <property type="project" value="TreeGrafter"/>
</dbReference>
<dbReference type="GO" id="GO:0030425">
    <property type="term" value="C:dendrite"/>
    <property type="evidence" value="ECO:0007669"/>
    <property type="project" value="TreeGrafter"/>
</dbReference>
<evidence type="ECO:0000256" key="8">
    <source>
        <dbReference type="RuleBase" id="RU363108"/>
    </source>
</evidence>
<accession>A0A1B0BVX2</accession>
<sequence>MNIVESIAVLQTVYQFANLSPWSLDKKTWSFSQSRVLEVYTTIVVIGSSALMLYSLFTDDILVKASDNEIGQTVDSIQMVGIRMAHIASVLESLLRKNDQRKFYDEVKEIDRMFESSLGITINNHLFRRKTVNRGVAMFLIYMLSEFFILASKLITTKHNFFLFWMFYLLPMLICGIRYFQMFTSILIIKERLNELIAVLDEVNLTAESSDEMQDYLKNPTPMRTITTQNHCRYIFSPKRQQEPNIENSPLIKLVVIRNIYDRLHSQSVVVNHCFGVSMLINVGNDFISITSNCYWIFINFKDFSSTVIDFLQIACSAIWSVPHLLNVLVLAFICERTVHTSVDMALILHRINSNFNNDKYGSAVTQFSLQLLHQKLSLTAAGFFTIDSTLLYTIVGATTTYLIILIQFHLNEMKANI</sequence>
<keyword evidence="6 8" id="KW-0675">Receptor</keyword>
<dbReference type="PANTHER" id="PTHR21143">
    <property type="entry name" value="INVERTEBRATE GUSTATORY RECEPTOR"/>
    <property type="match status" value="1"/>
</dbReference>
<dbReference type="GO" id="GO:0008049">
    <property type="term" value="P:male courtship behavior"/>
    <property type="evidence" value="ECO:0007669"/>
    <property type="project" value="TreeGrafter"/>
</dbReference>
<dbReference type="VEuPathDB" id="VectorBase:GPPI042186"/>
<dbReference type="Proteomes" id="UP000092460">
    <property type="component" value="Unassembled WGS sequence"/>
</dbReference>
<dbReference type="GO" id="GO:0005886">
    <property type="term" value="C:plasma membrane"/>
    <property type="evidence" value="ECO:0007669"/>
    <property type="project" value="UniProtKB-SubCell"/>
</dbReference>
<evidence type="ECO:0000256" key="5">
    <source>
        <dbReference type="ARBA" id="ARBA00023136"/>
    </source>
</evidence>
<evidence type="ECO:0000313" key="10">
    <source>
        <dbReference type="Proteomes" id="UP000092460"/>
    </source>
</evidence>
<protein>
    <recommendedName>
        <fullName evidence="8">Gustatory receptor</fullName>
    </recommendedName>
</protein>
<dbReference type="GO" id="GO:0007165">
    <property type="term" value="P:signal transduction"/>
    <property type="evidence" value="ECO:0007669"/>
    <property type="project" value="UniProtKB-KW"/>
</dbReference>
<evidence type="ECO:0000256" key="7">
    <source>
        <dbReference type="ARBA" id="ARBA00023224"/>
    </source>
</evidence>
<dbReference type="STRING" id="67801.A0A1B0BVX2"/>
<keyword evidence="4 8" id="KW-1133">Transmembrane helix</keyword>
<name>A0A1B0BVX2_9MUSC</name>
<proteinExistence type="inferred from homology"/>
<reference evidence="10" key="1">
    <citation type="submission" date="2015-01" db="EMBL/GenBank/DDBJ databases">
        <authorList>
            <person name="Aksoy S."/>
            <person name="Warren W."/>
            <person name="Wilson R.K."/>
        </authorList>
    </citation>
    <scope>NUCLEOTIDE SEQUENCE [LARGE SCALE GENOMIC DNA]</scope>
    <source>
        <strain evidence="10">IAEA</strain>
    </source>
</reference>
<comment type="caution">
    <text evidence="8">Lacks conserved residue(s) required for the propagation of feature annotation.</text>
</comment>
<dbReference type="EMBL" id="JXJN01021510">
    <property type="status" value="NOT_ANNOTATED_CDS"/>
    <property type="molecule type" value="Genomic_DNA"/>
</dbReference>
<dbReference type="PANTHER" id="PTHR21143:SF104">
    <property type="entry name" value="GUSTATORY RECEPTOR 8A-RELATED"/>
    <property type="match status" value="1"/>
</dbReference>
<feature type="transmembrane region" description="Helical" evidence="8">
    <location>
        <begin position="311"/>
        <end position="334"/>
    </location>
</feature>
<keyword evidence="3 8" id="KW-0812">Transmembrane</keyword>
<dbReference type="InterPro" id="IPR013604">
    <property type="entry name" value="7TM_chemorcpt"/>
</dbReference>
<dbReference type="GO" id="GO:0030424">
    <property type="term" value="C:axon"/>
    <property type="evidence" value="ECO:0007669"/>
    <property type="project" value="TreeGrafter"/>
</dbReference>
<evidence type="ECO:0000256" key="4">
    <source>
        <dbReference type="ARBA" id="ARBA00022989"/>
    </source>
</evidence>
<dbReference type="GO" id="GO:0007635">
    <property type="term" value="P:chemosensory behavior"/>
    <property type="evidence" value="ECO:0007669"/>
    <property type="project" value="TreeGrafter"/>
</dbReference>
<dbReference type="AlphaFoldDB" id="A0A1B0BVX2"/>
<feature type="transmembrane region" description="Helical" evidence="8">
    <location>
        <begin position="161"/>
        <end position="180"/>
    </location>
</feature>
<evidence type="ECO:0000256" key="6">
    <source>
        <dbReference type="ARBA" id="ARBA00023170"/>
    </source>
</evidence>
<evidence type="ECO:0000256" key="2">
    <source>
        <dbReference type="ARBA" id="ARBA00022475"/>
    </source>
</evidence>
<organism evidence="9 10">
    <name type="scientific">Glossina palpalis gambiensis</name>
    <dbReference type="NCBI Taxonomy" id="67801"/>
    <lineage>
        <taxon>Eukaryota</taxon>
        <taxon>Metazoa</taxon>
        <taxon>Ecdysozoa</taxon>
        <taxon>Arthropoda</taxon>
        <taxon>Hexapoda</taxon>
        <taxon>Insecta</taxon>
        <taxon>Pterygota</taxon>
        <taxon>Neoptera</taxon>
        <taxon>Endopterygota</taxon>
        <taxon>Diptera</taxon>
        <taxon>Brachycera</taxon>
        <taxon>Muscomorpha</taxon>
        <taxon>Hippoboscoidea</taxon>
        <taxon>Glossinidae</taxon>
        <taxon>Glossina</taxon>
    </lineage>
</organism>
<dbReference type="GO" id="GO:0050909">
    <property type="term" value="P:sensory perception of taste"/>
    <property type="evidence" value="ECO:0007669"/>
    <property type="project" value="InterPro"/>
</dbReference>
<feature type="transmembrane region" description="Helical" evidence="8">
    <location>
        <begin position="36"/>
        <end position="57"/>
    </location>
</feature>
<reference evidence="9" key="2">
    <citation type="submission" date="2020-05" db="UniProtKB">
        <authorList>
            <consortium name="EnsemblMetazoa"/>
        </authorList>
    </citation>
    <scope>IDENTIFICATION</scope>
    <source>
        <strain evidence="9">IAEA</strain>
    </source>
</reference>
<comment type="subcellular location">
    <subcellularLocation>
        <location evidence="1 8">Cell membrane</location>
        <topology evidence="1 8">Multi-pass membrane protein</topology>
    </subcellularLocation>
</comment>
<keyword evidence="10" id="KW-1185">Reference proteome</keyword>
<feature type="transmembrane region" description="Helical" evidence="8">
    <location>
        <begin position="136"/>
        <end position="155"/>
    </location>
</feature>
<feature type="transmembrane region" description="Helical" evidence="8">
    <location>
        <begin position="391"/>
        <end position="411"/>
    </location>
</feature>
<keyword evidence="2 8" id="KW-1003">Cell membrane</keyword>
<evidence type="ECO:0000256" key="3">
    <source>
        <dbReference type="ARBA" id="ARBA00022692"/>
    </source>
</evidence>
<comment type="function">
    <text evidence="8">Gustatory receptor which mediates acceptance or avoidance behavior, depending on its substrates.</text>
</comment>
<comment type="similarity">
    <text evidence="8">Belongs to the insect chemoreceptor superfamily. Gustatory receptor (GR) family.</text>
</comment>